<keyword evidence="2" id="KW-1185">Reference proteome</keyword>
<reference evidence="1" key="1">
    <citation type="submission" date="2024-06" db="EMBL/GenBank/DDBJ databases">
        <title>Genome sequence of Vogesella sp. MAHUQ-64.</title>
        <authorList>
            <person name="Huq M.A."/>
        </authorList>
    </citation>
    <scope>NUCLEOTIDE SEQUENCE</scope>
    <source>
        <strain evidence="1">MAHUQ-64</strain>
    </source>
</reference>
<name>A0ABV1M3L6_9NEIS</name>
<dbReference type="Proteomes" id="UP001433638">
    <property type="component" value="Unassembled WGS sequence"/>
</dbReference>
<gene>
    <name evidence="1" type="ORF">ABNW52_08975</name>
</gene>
<protein>
    <submittedName>
        <fullName evidence="1">PilZ domain-containing protein</fullName>
    </submittedName>
</protein>
<accession>A0ABV1M3L6</accession>
<evidence type="ECO:0000313" key="1">
    <source>
        <dbReference type="EMBL" id="MEQ6290748.1"/>
    </source>
</evidence>
<evidence type="ECO:0000313" key="2">
    <source>
        <dbReference type="Proteomes" id="UP001433638"/>
    </source>
</evidence>
<sequence length="506" mass="56386">MIDLKAIFRAVSGGRRPSADTTESATRLVNTLPTMDSRPALVEIIKAVARINKDVSVTFKDRINTLLYVDTHSASIHHHLCLDYLAGVPRARTYLPTILAYWTELTNGYQLCLRQSQNSKTPQMTPTLELAAGRALHHQLSLIRWSALRYIHADGSTWLQAYRLYSLIEQAGFQQKPITLYQPDAESITPERMLIQAAMLHLAQTDNLVPIEIEAIHLMLSRLVDDVSLAPNASNSDFQYVINLDLPAAPQLLRRGTLGKGCRFWSGDAVVNRLADLILDFDQEVPANFKRALPSMPAETWRGLLQKLSTRWSQDGGKSMRRHERLTASSMAKVEVGFERIAHHLRLSRNVPLGDEQFSDEWRVTDSSEAGVGMTYLGRDVDGLLIGRTIWIGTRGQPAQLGIIRRVQRLSEGGTKVGVELLGNMPLPVQLSESINSTPFNGIYITQNNTRGGRRVFLVPNKLSSGSGVLSLSANGKSYQIRITELVASHEDCQQVEFDTLERLTS</sequence>
<dbReference type="RefSeq" id="WP_349586611.1">
    <property type="nucleotide sequence ID" value="NZ_JBEFLD010000004.1"/>
</dbReference>
<proteinExistence type="predicted"/>
<comment type="caution">
    <text evidence="1">The sequence shown here is derived from an EMBL/GenBank/DDBJ whole genome shotgun (WGS) entry which is preliminary data.</text>
</comment>
<organism evidence="1 2">
    <name type="scientific">Vogesella oryzagri</name>
    <dbReference type="NCBI Taxonomy" id="3160864"/>
    <lineage>
        <taxon>Bacteria</taxon>
        <taxon>Pseudomonadati</taxon>
        <taxon>Pseudomonadota</taxon>
        <taxon>Betaproteobacteria</taxon>
        <taxon>Neisseriales</taxon>
        <taxon>Chromobacteriaceae</taxon>
        <taxon>Vogesella</taxon>
    </lineage>
</organism>
<dbReference type="EMBL" id="JBEFLD010000004">
    <property type="protein sequence ID" value="MEQ6290748.1"/>
    <property type="molecule type" value="Genomic_DNA"/>
</dbReference>